<dbReference type="InterPro" id="IPR023753">
    <property type="entry name" value="FAD/NAD-binding_dom"/>
</dbReference>
<evidence type="ECO:0000313" key="8">
    <source>
        <dbReference type="EMBL" id="BCS98506.1"/>
    </source>
</evidence>
<dbReference type="InterPro" id="IPR036188">
    <property type="entry name" value="FAD/NAD-bd_sf"/>
</dbReference>
<accession>A0ABM7PN55</accession>
<evidence type="ECO:0000256" key="5">
    <source>
        <dbReference type="ARBA" id="ARBA00023002"/>
    </source>
</evidence>
<dbReference type="PANTHER" id="PTHR43429">
    <property type="entry name" value="PYRIDINE NUCLEOTIDE-DISULFIDE OXIDOREDUCTASE DOMAIN-CONTAINING"/>
    <property type="match status" value="1"/>
</dbReference>
<dbReference type="SMART" id="SM00450">
    <property type="entry name" value="RHOD"/>
    <property type="match status" value="1"/>
</dbReference>
<dbReference type="PANTHER" id="PTHR43429:SF1">
    <property type="entry name" value="NAD(P)H SULFUR OXIDOREDUCTASE (COA-DEPENDENT)"/>
    <property type="match status" value="1"/>
</dbReference>
<protein>
    <submittedName>
        <fullName evidence="8">Pyridine nucleotide-disulfide oxidoreductase</fullName>
    </submittedName>
</protein>
<evidence type="ECO:0000256" key="2">
    <source>
        <dbReference type="ARBA" id="ARBA00009130"/>
    </source>
</evidence>
<proteinExistence type="inferred from homology"/>
<keyword evidence="9" id="KW-1185">Reference proteome</keyword>
<dbReference type="InterPro" id="IPR004099">
    <property type="entry name" value="Pyr_nucl-diS_OxRdtase_dimer"/>
</dbReference>
<reference evidence="8 9" key="1">
    <citation type="submission" date="2021-02" db="EMBL/GenBank/DDBJ databases">
        <title>Complete genome of Desulfoluna sp. strain ASN36.</title>
        <authorList>
            <person name="Takahashi A."/>
            <person name="Kojima H."/>
            <person name="Fukui M."/>
        </authorList>
    </citation>
    <scope>NUCLEOTIDE SEQUENCE [LARGE SCALE GENOMIC DNA]</scope>
    <source>
        <strain evidence="8 9">ASN36</strain>
    </source>
</reference>
<keyword evidence="4" id="KW-0274">FAD</keyword>
<evidence type="ECO:0000256" key="6">
    <source>
        <dbReference type="ARBA" id="ARBA00023284"/>
    </source>
</evidence>
<dbReference type="PROSITE" id="PS50206">
    <property type="entry name" value="RHODANESE_3"/>
    <property type="match status" value="1"/>
</dbReference>
<sequence length="587" mass="63019">MSIDADPVAKSTSKKVDKKMSRRVVVIGGVALGTKAACRVKRIDPTTHVTLIDKDEYISYGGCGIPYYVSGDVADHTALQSTAYHMVRNEEFFKTIKGYEEVVTGTLVTRIDRDAKVVWATGKDGVEKSYPYDKLVIGAGSRTRDLKIPGQELSGIHAVGNLEDAMAIKKMVAAGQVEKAVIVGAGFIGLEMAEALADMWGIETSVVEIGDQIMPGFVGKQMAYMAQRSMEENEVSFYLGETVKGFEGDEGAVQRVVTNQRTLEADLVIMAVGIQPNAELARDAGLEVGPTGGIAVNEKLQTTDPDIYSGGDCIELKHAISGKPGIWPLGSLANRQGRVIGTNMAGGSATTEAPVGSFVVKLFDKSLAGTGLTLKAAEEAGFDAISVSMCQLDRAHFYPEKELMFLELVVEKSTKRVLGIQGFAGSGDAMVGRINAVAATLKYKPTILDISNLEFAYSPPFSSAMDIVNSLANVADNAIDGLVNLVPLETFEGLWDEGDCVFIDCRERPDSTPFCEKFPGKWNSIPQGEIKNRLAEVPKDKLVVLICNTGVRSFEAQVNLREMGITNTVSVQGGMASLKTWGSKVTE</sequence>
<dbReference type="CDD" id="cd00158">
    <property type="entry name" value="RHOD"/>
    <property type="match status" value="1"/>
</dbReference>
<dbReference type="Pfam" id="PF02852">
    <property type="entry name" value="Pyr_redox_dim"/>
    <property type="match status" value="1"/>
</dbReference>
<feature type="domain" description="Rhodanese" evidence="7">
    <location>
        <begin position="496"/>
        <end position="587"/>
    </location>
</feature>
<keyword evidence="5" id="KW-0560">Oxidoreductase</keyword>
<dbReference type="Pfam" id="PF00581">
    <property type="entry name" value="Rhodanese"/>
    <property type="match status" value="1"/>
</dbReference>
<dbReference type="PRINTS" id="PR00368">
    <property type="entry name" value="FADPNR"/>
</dbReference>
<dbReference type="InterPro" id="IPR001763">
    <property type="entry name" value="Rhodanese-like_dom"/>
</dbReference>
<dbReference type="Pfam" id="PF07992">
    <property type="entry name" value="Pyr_redox_2"/>
    <property type="match status" value="1"/>
</dbReference>
<dbReference type="EMBL" id="AP024488">
    <property type="protein sequence ID" value="BCS98506.1"/>
    <property type="molecule type" value="Genomic_DNA"/>
</dbReference>
<dbReference type="Gene3D" id="3.40.250.10">
    <property type="entry name" value="Rhodanese-like domain"/>
    <property type="match status" value="1"/>
</dbReference>
<dbReference type="InterPro" id="IPR050260">
    <property type="entry name" value="FAD-bd_OxRdtase"/>
</dbReference>
<evidence type="ECO:0000259" key="7">
    <source>
        <dbReference type="PROSITE" id="PS50206"/>
    </source>
</evidence>
<dbReference type="PRINTS" id="PR00411">
    <property type="entry name" value="PNDRDTASEI"/>
</dbReference>
<gene>
    <name evidence="8" type="ORF">DSLASN_41380</name>
</gene>
<keyword evidence="6" id="KW-0676">Redox-active center</keyword>
<evidence type="ECO:0000313" key="9">
    <source>
        <dbReference type="Proteomes" id="UP001320148"/>
    </source>
</evidence>
<dbReference type="Proteomes" id="UP001320148">
    <property type="component" value="Chromosome"/>
</dbReference>
<comment type="cofactor">
    <cofactor evidence="1">
        <name>FAD</name>
        <dbReference type="ChEBI" id="CHEBI:57692"/>
    </cofactor>
</comment>
<organism evidence="8 9">
    <name type="scientific">Desulfoluna limicola</name>
    <dbReference type="NCBI Taxonomy" id="2810562"/>
    <lineage>
        <taxon>Bacteria</taxon>
        <taxon>Pseudomonadati</taxon>
        <taxon>Thermodesulfobacteriota</taxon>
        <taxon>Desulfobacteria</taxon>
        <taxon>Desulfobacterales</taxon>
        <taxon>Desulfolunaceae</taxon>
        <taxon>Desulfoluna</taxon>
    </lineage>
</organism>
<dbReference type="Gene3D" id="3.50.50.60">
    <property type="entry name" value="FAD/NAD(P)-binding domain"/>
    <property type="match status" value="2"/>
</dbReference>
<comment type="similarity">
    <text evidence="2">Belongs to the class-III pyridine nucleotide-disulfide oxidoreductase family.</text>
</comment>
<name>A0ABM7PN55_9BACT</name>
<dbReference type="InterPro" id="IPR036873">
    <property type="entry name" value="Rhodanese-like_dom_sf"/>
</dbReference>
<dbReference type="SUPFAM" id="SSF51905">
    <property type="entry name" value="FAD/NAD(P)-binding domain"/>
    <property type="match status" value="1"/>
</dbReference>
<evidence type="ECO:0000256" key="4">
    <source>
        <dbReference type="ARBA" id="ARBA00022827"/>
    </source>
</evidence>
<keyword evidence="3" id="KW-0285">Flavoprotein</keyword>
<evidence type="ECO:0000256" key="3">
    <source>
        <dbReference type="ARBA" id="ARBA00022630"/>
    </source>
</evidence>
<dbReference type="SUPFAM" id="SSF52821">
    <property type="entry name" value="Rhodanese/Cell cycle control phosphatase"/>
    <property type="match status" value="1"/>
</dbReference>
<dbReference type="InterPro" id="IPR016156">
    <property type="entry name" value="FAD/NAD-linked_Rdtase_dimer_sf"/>
</dbReference>
<evidence type="ECO:0000256" key="1">
    <source>
        <dbReference type="ARBA" id="ARBA00001974"/>
    </source>
</evidence>
<dbReference type="SUPFAM" id="SSF55424">
    <property type="entry name" value="FAD/NAD-linked reductases, dimerisation (C-terminal) domain"/>
    <property type="match status" value="1"/>
</dbReference>